<keyword evidence="1" id="KW-0732">Signal</keyword>
<dbReference type="eggNOG" id="COG3784">
    <property type="taxonomic scope" value="Bacteria"/>
</dbReference>
<dbReference type="AlphaFoldDB" id="D7DJT9"/>
<dbReference type="Proteomes" id="UP000000383">
    <property type="component" value="Chromosome"/>
</dbReference>
<dbReference type="OrthoDB" id="8526313at2"/>
<evidence type="ECO:0000313" key="2">
    <source>
        <dbReference type="EMBL" id="ADI30300.1"/>
    </source>
</evidence>
<feature type="signal peptide" evidence="1">
    <location>
        <begin position="1"/>
        <end position="23"/>
    </location>
</feature>
<dbReference type="HOGENOM" id="CLU_1833070_0_0_4"/>
<keyword evidence="3" id="KW-1185">Reference proteome</keyword>
<dbReference type="STRING" id="666681.M301_1928"/>
<dbReference type="KEGG" id="meh:M301_1928"/>
<dbReference type="InterPro" id="IPR008309">
    <property type="entry name" value="YdbL"/>
</dbReference>
<evidence type="ECO:0000313" key="3">
    <source>
        <dbReference type="Proteomes" id="UP000000383"/>
    </source>
</evidence>
<name>D7DJT9_METV0</name>
<dbReference type="PIRSF" id="PIRSF025560">
    <property type="entry name" value="UCP025560"/>
    <property type="match status" value="1"/>
</dbReference>
<evidence type="ECO:0000256" key="1">
    <source>
        <dbReference type="SAM" id="SignalP"/>
    </source>
</evidence>
<evidence type="ECO:0008006" key="4">
    <source>
        <dbReference type="Google" id="ProtNLM"/>
    </source>
</evidence>
<dbReference type="RefSeq" id="WP_013148612.1">
    <property type="nucleotide sequence ID" value="NC_014207.1"/>
</dbReference>
<reference evidence="3" key="1">
    <citation type="submission" date="2010-05" db="EMBL/GenBank/DDBJ databases">
        <title>Complete sequence of Methylotenera sp. 301.</title>
        <authorList>
            <person name="Lucas S."/>
            <person name="Copeland A."/>
            <person name="Lapidus A."/>
            <person name="Cheng J.-F."/>
            <person name="Bruce D."/>
            <person name="Goodwin L."/>
            <person name="Pitluck S."/>
            <person name="Clum A."/>
            <person name="Land M."/>
            <person name="Hauser L."/>
            <person name="Kyrpides N."/>
            <person name="Ivanova N."/>
            <person name="Chistoservova L."/>
            <person name="Kalyuzhnaya M."/>
            <person name="Woyke T."/>
        </authorList>
    </citation>
    <scope>NUCLEOTIDE SEQUENCE [LARGE SCALE GENOMIC DNA]</scope>
    <source>
        <strain evidence="3">301</strain>
    </source>
</reference>
<sequence precursor="true">MQKLMSIFIVVMAIFLSSSLANAVPDLEVNTPAISAIKNSMQTRHNQLAPHYASGAIGLTKDGLIAVRDTTAVPLKDRQGINALVAAENADRNALYKEIAAGNGHPEWRGDIQGTFAGRWIDKAQSGWYYQSDSGWVKK</sequence>
<dbReference type="EMBL" id="CP002056">
    <property type="protein sequence ID" value="ADI30300.1"/>
    <property type="molecule type" value="Genomic_DNA"/>
</dbReference>
<protein>
    <recommendedName>
        <fullName evidence="4">DUF1318 domain-containing protein</fullName>
    </recommendedName>
</protein>
<gene>
    <name evidence="2" type="ordered locus">M301_1928</name>
</gene>
<organism evidence="2 3">
    <name type="scientific">Methylotenera versatilis (strain 301)</name>
    <dbReference type="NCBI Taxonomy" id="666681"/>
    <lineage>
        <taxon>Bacteria</taxon>
        <taxon>Pseudomonadati</taxon>
        <taxon>Pseudomonadota</taxon>
        <taxon>Betaproteobacteria</taxon>
        <taxon>Nitrosomonadales</taxon>
        <taxon>Methylophilaceae</taxon>
        <taxon>Methylotenera</taxon>
    </lineage>
</organism>
<dbReference type="Pfam" id="PF07027">
    <property type="entry name" value="DUF1318"/>
    <property type="match status" value="1"/>
</dbReference>
<feature type="chain" id="PRO_5003094794" description="DUF1318 domain-containing protein" evidence="1">
    <location>
        <begin position="24"/>
        <end position="139"/>
    </location>
</feature>
<accession>D7DJT9</accession>
<reference evidence="2 3" key="2">
    <citation type="journal article" date="2011" name="J. Bacteriol.">
        <title>Genomes of three methylotrophs from a single niche uncover genetic and metabolic divergence of Methylophilaceae.</title>
        <authorList>
            <person name="Lapidus A."/>
            <person name="Clum A."/>
            <person name="Labutti K."/>
            <person name="Kaluzhnaya M.G."/>
            <person name="Lim S."/>
            <person name="Beck D.A."/>
            <person name="Glavina Del Rio T."/>
            <person name="Nolan M."/>
            <person name="Mavromatis K."/>
            <person name="Huntemann M."/>
            <person name="Lucas S."/>
            <person name="Lidstrom M.E."/>
            <person name="Ivanova N."/>
            <person name="Chistoserdova L."/>
        </authorList>
    </citation>
    <scope>NUCLEOTIDE SEQUENCE [LARGE SCALE GENOMIC DNA]</scope>
    <source>
        <strain evidence="2 3">301</strain>
    </source>
</reference>
<proteinExistence type="predicted"/>